<dbReference type="InterPro" id="IPR010419">
    <property type="entry name" value="CO_DH_gsu"/>
</dbReference>
<gene>
    <name evidence="3" type="ORF">WG901_16165</name>
</gene>
<dbReference type="Gene3D" id="3.30.530.20">
    <property type="match status" value="1"/>
</dbReference>
<organism evidence="3 4">
    <name type="scientific">Novosphingobium anseongense</name>
    <dbReference type="NCBI Taxonomy" id="3133436"/>
    <lineage>
        <taxon>Bacteria</taxon>
        <taxon>Pseudomonadati</taxon>
        <taxon>Pseudomonadota</taxon>
        <taxon>Alphaproteobacteria</taxon>
        <taxon>Sphingomonadales</taxon>
        <taxon>Sphingomonadaceae</taxon>
        <taxon>Novosphingobium</taxon>
    </lineage>
</organism>
<name>A0ABU8RYU3_9SPHN</name>
<reference evidence="3 4" key="1">
    <citation type="submission" date="2024-03" db="EMBL/GenBank/DDBJ databases">
        <authorList>
            <person name="Jo J.-H."/>
        </authorList>
    </citation>
    <scope>NUCLEOTIDE SEQUENCE [LARGE SCALE GENOMIC DNA]</scope>
    <source>
        <strain evidence="3 4">PS1R-30</strain>
    </source>
</reference>
<keyword evidence="2" id="KW-0472">Membrane</keyword>
<feature type="compositionally biased region" description="Gly residues" evidence="1">
    <location>
        <begin position="77"/>
        <end position="87"/>
    </location>
</feature>
<protein>
    <submittedName>
        <fullName evidence="3">Carbon monoxide dehydrogenase subunit G</fullName>
    </submittedName>
</protein>
<comment type="caution">
    <text evidence="3">The sequence shown here is derived from an EMBL/GenBank/DDBJ whole genome shotgun (WGS) entry which is preliminary data.</text>
</comment>
<sequence length="242" mass="24465">MKGEQRIAAPRTRVWEALNDPNVLRQCIPGCQTLDKVGDDRLEAIVEIKIGPIGARFKGAVTISDSKPPESYRISGEGQGGTVGNAKGGAKVHLTEVDGGTLLSYEVEAQVGGRLAQLGGPIIDATAKQLAGKFFTKFGEVVGAPAVAPATTAPTATAAPVAPGAAPAAAPIAAPQYVAATAPLAPAGTPWIWIVATALALISGFLIGRSNAGEVWMIVGLLALLVTGVAGFQAGKRSGAGR</sequence>
<feature type="transmembrane region" description="Helical" evidence="2">
    <location>
        <begin position="215"/>
        <end position="234"/>
    </location>
</feature>
<dbReference type="Pfam" id="PF06240">
    <property type="entry name" value="COXG"/>
    <property type="match status" value="1"/>
</dbReference>
<dbReference type="SUPFAM" id="SSF55961">
    <property type="entry name" value="Bet v1-like"/>
    <property type="match status" value="1"/>
</dbReference>
<evidence type="ECO:0000313" key="4">
    <source>
        <dbReference type="Proteomes" id="UP001361239"/>
    </source>
</evidence>
<dbReference type="PANTHER" id="PTHR38588:SF1">
    <property type="entry name" value="BLL0334 PROTEIN"/>
    <property type="match status" value="1"/>
</dbReference>
<dbReference type="EMBL" id="JBBHJZ010000003">
    <property type="protein sequence ID" value="MEJ5978189.1"/>
    <property type="molecule type" value="Genomic_DNA"/>
</dbReference>
<keyword evidence="2" id="KW-0812">Transmembrane</keyword>
<dbReference type="InterPro" id="IPR023393">
    <property type="entry name" value="START-like_dom_sf"/>
</dbReference>
<dbReference type="Proteomes" id="UP001361239">
    <property type="component" value="Unassembled WGS sequence"/>
</dbReference>
<feature type="transmembrane region" description="Helical" evidence="2">
    <location>
        <begin position="191"/>
        <end position="208"/>
    </location>
</feature>
<dbReference type="RefSeq" id="WP_339588126.1">
    <property type="nucleotide sequence ID" value="NZ_JBBHJZ010000003.1"/>
</dbReference>
<evidence type="ECO:0000256" key="1">
    <source>
        <dbReference type="SAM" id="MobiDB-lite"/>
    </source>
</evidence>
<accession>A0ABU8RYU3</accession>
<keyword evidence="4" id="KW-1185">Reference proteome</keyword>
<keyword evidence="2" id="KW-1133">Transmembrane helix</keyword>
<dbReference type="CDD" id="cd05018">
    <property type="entry name" value="CoxG"/>
    <property type="match status" value="1"/>
</dbReference>
<feature type="region of interest" description="Disordered" evidence="1">
    <location>
        <begin position="68"/>
        <end position="87"/>
    </location>
</feature>
<evidence type="ECO:0000256" key="2">
    <source>
        <dbReference type="SAM" id="Phobius"/>
    </source>
</evidence>
<dbReference type="PANTHER" id="PTHR38588">
    <property type="entry name" value="BLL0334 PROTEIN"/>
    <property type="match status" value="1"/>
</dbReference>
<proteinExistence type="predicted"/>
<evidence type="ECO:0000313" key="3">
    <source>
        <dbReference type="EMBL" id="MEJ5978189.1"/>
    </source>
</evidence>